<feature type="domain" description="DUF418" evidence="2">
    <location>
        <begin position="272"/>
        <end position="430"/>
    </location>
</feature>
<feature type="transmembrane region" description="Helical" evidence="1">
    <location>
        <begin position="115"/>
        <end position="145"/>
    </location>
</feature>
<evidence type="ECO:0000313" key="4">
    <source>
        <dbReference type="Proteomes" id="UP001595681"/>
    </source>
</evidence>
<dbReference type="Proteomes" id="UP001595681">
    <property type="component" value="Unassembled WGS sequence"/>
</dbReference>
<gene>
    <name evidence="3" type="ORF">ACFOKF_09695</name>
</gene>
<feature type="transmembrane region" description="Helical" evidence="1">
    <location>
        <begin position="252"/>
        <end position="272"/>
    </location>
</feature>
<keyword evidence="1" id="KW-0472">Membrane</keyword>
<dbReference type="EMBL" id="JBHRVU010000004">
    <property type="protein sequence ID" value="MFC3441460.1"/>
    <property type="molecule type" value="Genomic_DNA"/>
</dbReference>
<name>A0ABV7NEM6_9SPHN</name>
<proteinExistence type="predicted"/>
<keyword evidence="1" id="KW-0812">Transmembrane</keyword>
<feature type="transmembrane region" description="Helical" evidence="1">
    <location>
        <begin position="324"/>
        <end position="341"/>
    </location>
</feature>
<feature type="transmembrane region" description="Helical" evidence="1">
    <location>
        <begin position="152"/>
        <end position="173"/>
    </location>
</feature>
<accession>A0ABV7NEM6</accession>
<dbReference type="RefSeq" id="WP_380795369.1">
    <property type="nucleotide sequence ID" value="NZ_JBHRVU010000004.1"/>
</dbReference>
<protein>
    <submittedName>
        <fullName evidence="3">DUF418 domain-containing protein</fullName>
    </submittedName>
</protein>
<dbReference type="PANTHER" id="PTHR30590">
    <property type="entry name" value="INNER MEMBRANE PROTEIN"/>
    <property type="match status" value="1"/>
</dbReference>
<sequence length="439" mass="49252">MTTTGEVLLNPVRGKARIEVLDILRGIAILGIFTMNLPFMAGPSELMLRDFRQIGWEPADRTAWSIIQIFWEGTQRGLLEFLFGAALMMLAAKAMKPDGPVAVADLYIRRALWLLLFGLVDVFILLWPGDILHVYALAALFLFPFRHLRPRVLIPLGLIFATAIAVFAGFQYAERVSLVASVQTAQQHQAQGKPLDKADKKAMEEWQKKLDRFKIDKETREKAEAESKARSGDYVGYATYLWGAWLTFAGKGAIYMGVAEAFCAMLIGIALWKMGIIQGQRSTRFYLIMALVTYGFGLGARALGVTEMLAFQPIPKTIWITNEYARIAVSLGHVALVNLLVRFRVSHAILKPFVAAGQVAFSLYFLEQIIGINLLFSPAALGLKGVFGWATLWGWATGIALLLLLLANIWTRYFISGPMEWAWRSLAYWRRQPFRRGPE</sequence>
<dbReference type="PANTHER" id="PTHR30590:SF2">
    <property type="entry name" value="INNER MEMBRANE PROTEIN"/>
    <property type="match status" value="1"/>
</dbReference>
<keyword evidence="1" id="KW-1133">Transmembrane helix</keyword>
<evidence type="ECO:0000256" key="1">
    <source>
        <dbReference type="SAM" id="Phobius"/>
    </source>
</evidence>
<dbReference type="InterPro" id="IPR007349">
    <property type="entry name" value="DUF418"/>
</dbReference>
<evidence type="ECO:0000259" key="2">
    <source>
        <dbReference type="Pfam" id="PF04235"/>
    </source>
</evidence>
<comment type="caution">
    <text evidence="3">The sequence shown here is derived from an EMBL/GenBank/DDBJ whole genome shotgun (WGS) entry which is preliminary data.</text>
</comment>
<evidence type="ECO:0000313" key="3">
    <source>
        <dbReference type="EMBL" id="MFC3441460.1"/>
    </source>
</evidence>
<dbReference type="Pfam" id="PF04235">
    <property type="entry name" value="DUF418"/>
    <property type="match status" value="1"/>
</dbReference>
<organism evidence="3 4">
    <name type="scientific">Sphingobium rhizovicinum</name>
    <dbReference type="NCBI Taxonomy" id="432308"/>
    <lineage>
        <taxon>Bacteria</taxon>
        <taxon>Pseudomonadati</taxon>
        <taxon>Pseudomonadota</taxon>
        <taxon>Alphaproteobacteria</taxon>
        <taxon>Sphingomonadales</taxon>
        <taxon>Sphingomonadaceae</taxon>
        <taxon>Sphingobium</taxon>
    </lineage>
</organism>
<keyword evidence="4" id="KW-1185">Reference proteome</keyword>
<feature type="transmembrane region" description="Helical" evidence="1">
    <location>
        <begin position="353"/>
        <end position="372"/>
    </location>
</feature>
<feature type="transmembrane region" description="Helical" evidence="1">
    <location>
        <begin position="284"/>
        <end position="304"/>
    </location>
</feature>
<feature type="transmembrane region" description="Helical" evidence="1">
    <location>
        <begin position="392"/>
        <end position="415"/>
    </location>
</feature>
<dbReference type="InterPro" id="IPR052529">
    <property type="entry name" value="Bact_Transport_Assoc"/>
</dbReference>
<feature type="transmembrane region" description="Helical" evidence="1">
    <location>
        <begin position="23"/>
        <end position="42"/>
    </location>
</feature>
<reference evidence="4" key="1">
    <citation type="journal article" date="2019" name="Int. J. Syst. Evol. Microbiol.">
        <title>The Global Catalogue of Microorganisms (GCM) 10K type strain sequencing project: providing services to taxonomists for standard genome sequencing and annotation.</title>
        <authorList>
            <consortium name="The Broad Institute Genomics Platform"/>
            <consortium name="The Broad Institute Genome Sequencing Center for Infectious Disease"/>
            <person name="Wu L."/>
            <person name="Ma J."/>
        </authorList>
    </citation>
    <scope>NUCLEOTIDE SEQUENCE [LARGE SCALE GENOMIC DNA]</scope>
    <source>
        <strain evidence="4">CCM 7491</strain>
    </source>
</reference>